<proteinExistence type="predicted"/>
<gene>
    <name evidence="1" type="ORF">LCGC14_0282100</name>
</gene>
<protein>
    <submittedName>
        <fullName evidence="1">Uncharacterized protein</fullName>
    </submittedName>
</protein>
<accession>A0A0F9WGM3</accession>
<dbReference type="AlphaFoldDB" id="A0A0F9WGM3"/>
<evidence type="ECO:0000313" key="1">
    <source>
        <dbReference type="EMBL" id="KKN85041.1"/>
    </source>
</evidence>
<organism evidence="1">
    <name type="scientific">marine sediment metagenome</name>
    <dbReference type="NCBI Taxonomy" id="412755"/>
    <lineage>
        <taxon>unclassified sequences</taxon>
        <taxon>metagenomes</taxon>
        <taxon>ecological metagenomes</taxon>
    </lineage>
</organism>
<sequence length="137" mass="14696">MISLETNTAAITVARPLLDNLASISDFVATGEIPDNAEFLPTPKNMGVSKNTFWVQPLIKAYQGINSYLINPSHEVSCLVSAHGSTKVECHAIGDVLFVGLRDIQSDGPVLKPLVSGLHPIHKLDQATFIGYVEAAL</sequence>
<name>A0A0F9WGM3_9ZZZZ</name>
<comment type="caution">
    <text evidence="1">The sequence shown here is derived from an EMBL/GenBank/DDBJ whole genome shotgun (WGS) entry which is preliminary data.</text>
</comment>
<dbReference type="EMBL" id="LAZR01000163">
    <property type="protein sequence ID" value="KKN85041.1"/>
    <property type="molecule type" value="Genomic_DNA"/>
</dbReference>
<reference evidence="1" key="1">
    <citation type="journal article" date="2015" name="Nature">
        <title>Complex archaea that bridge the gap between prokaryotes and eukaryotes.</title>
        <authorList>
            <person name="Spang A."/>
            <person name="Saw J.H."/>
            <person name="Jorgensen S.L."/>
            <person name="Zaremba-Niedzwiedzka K."/>
            <person name="Martijn J."/>
            <person name="Lind A.E."/>
            <person name="van Eijk R."/>
            <person name="Schleper C."/>
            <person name="Guy L."/>
            <person name="Ettema T.J."/>
        </authorList>
    </citation>
    <scope>NUCLEOTIDE SEQUENCE</scope>
</reference>